<feature type="transmembrane region" description="Helical" evidence="4">
    <location>
        <begin position="76"/>
        <end position="97"/>
    </location>
</feature>
<organism evidence="5 6">
    <name type="scientific">candidate division WWE3 bacterium RIFCSPLOWO2_01_FULL_42_11</name>
    <dbReference type="NCBI Taxonomy" id="1802627"/>
    <lineage>
        <taxon>Bacteria</taxon>
        <taxon>Katanobacteria</taxon>
    </lineage>
</organism>
<keyword evidence="4" id="KW-0812">Transmembrane</keyword>
<feature type="transmembrane region" description="Helical" evidence="4">
    <location>
        <begin position="157"/>
        <end position="185"/>
    </location>
</feature>
<feature type="repeat" description="TPR" evidence="3">
    <location>
        <begin position="428"/>
        <end position="461"/>
    </location>
</feature>
<evidence type="ECO:0000313" key="6">
    <source>
        <dbReference type="Proteomes" id="UP000178964"/>
    </source>
</evidence>
<keyword evidence="1" id="KW-0677">Repeat</keyword>
<evidence type="ECO:0000256" key="3">
    <source>
        <dbReference type="PROSITE-ProRule" id="PRU00339"/>
    </source>
</evidence>
<dbReference type="InterPro" id="IPR019734">
    <property type="entry name" value="TPR_rpt"/>
</dbReference>
<evidence type="ECO:0000313" key="5">
    <source>
        <dbReference type="EMBL" id="OGC58408.1"/>
    </source>
</evidence>
<dbReference type="Pfam" id="PF13414">
    <property type="entry name" value="TPR_11"/>
    <property type="match status" value="1"/>
</dbReference>
<dbReference type="SUPFAM" id="SSF48452">
    <property type="entry name" value="TPR-like"/>
    <property type="match status" value="1"/>
</dbReference>
<feature type="repeat" description="TPR" evidence="3">
    <location>
        <begin position="496"/>
        <end position="529"/>
    </location>
</feature>
<dbReference type="Proteomes" id="UP000178964">
    <property type="component" value="Unassembled WGS sequence"/>
</dbReference>
<dbReference type="SMART" id="SM00028">
    <property type="entry name" value="TPR"/>
    <property type="match status" value="4"/>
</dbReference>
<evidence type="ECO:0000256" key="2">
    <source>
        <dbReference type="ARBA" id="ARBA00022803"/>
    </source>
</evidence>
<feature type="transmembrane region" description="Helical" evidence="4">
    <location>
        <begin position="125"/>
        <end position="145"/>
    </location>
</feature>
<dbReference type="PANTHER" id="PTHR44227:SF3">
    <property type="entry name" value="PROTEIN O-MANNOSYL-TRANSFERASE TMTC4"/>
    <property type="match status" value="1"/>
</dbReference>
<dbReference type="Pfam" id="PF13374">
    <property type="entry name" value="TPR_10"/>
    <property type="match status" value="1"/>
</dbReference>
<name>A0A1F4VN35_UNCKA</name>
<dbReference type="PROSITE" id="PS50293">
    <property type="entry name" value="TPR_REGION"/>
    <property type="match status" value="1"/>
</dbReference>
<comment type="caution">
    <text evidence="5">The sequence shown here is derived from an EMBL/GenBank/DDBJ whole genome shotgun (WGS) entry which is preliminary data.</text>
</comment>
<dbReference type="InterPro" id="IPR052346">
    <property type="entry name" value="O-mannosyl-transferase_TMTC"/>
</dbReference>
<sequence length="549" mass="62904">MKLFLKQNWKFLALVSVMVVLVYGNTLDNDLLSDDLAAIIQNPLIGTFRDVLTNPMYGMRTFVYNVIYSIWNVNPYPYHLINLLVHIIMVCLIFEFVRKISTERIALITALIFSVHPLFTESVTWVSGGIYAQYSVLVMISLLLYMKSKGVSDRLNLLGLLIFFLALATIEKAAAFPLLLVLYEFSFGNIRANWRKITPYFALSGIWTGLLLYLRLHDRLQEVAQNAGSVHAYNNPLQQIPIALFGYLKLFLWPSDLTFYHAEIRYDFREYLLMVSVLLVILAICVITYRSSKLLLFGFLFFFLSLTPTLTPIPIAWVVAERYVYLGGLGLCLMVAGSIDLLEKALRISNQRLVYVLLALLLIILGWRSVIRNREWQSQDTLWPATVKVSPLSPNAWNNMGDVYARHNELEKSVQAFIRATELLPTYADAYHNTANIYVKLGDNVNAEIYYKKAIELRPGIWQSRMNLAILLFNQKRYEEAFEQMDKAIQTVPNEPMLHVNLALMYITVGDRNKALAEINRALSLDPGNLKTQDIARTIQNMPEKENSK</sequence>
<dbReference type="PANTHER" id="PTHR44227">
    <property type="match status" value="1"/>
</dbReference>
<dbReference type="PROSITE" id="PS50005">
    <property type="entry name" value="TPR"/>
    <property type="match status" value="4"/>
</dbReference>
<protein>
    <submittedName>
        <fullName evidence="5">Uncharacterized protein</fullName>
    </submittedName>
</protein>
<keyword evidence="2 3" id="KW-0802">TPR repeat</keyword>
<proteinExistence type="predicted"/>
<dbReference type="InterPro" id="IPR011990">
    <property type="entry name" value="TPR-like_helical_dom_sf"/>
</dbReference>
<feature type="transmembrane region" description="Helical" evidence="4">
    <location>
        <begin position="296"/>
        <end position="317"/>
    </location>
</feature>
<feature type="transmembrane region" description="Helical" evidence="4">
    <location>
        <begin position="354"/>
        <end position="371"/>
    </location>
</feature>
<dbReference type="AlphaFoldDB" id="A0A1F4VN35"/>
<keyword evidence="4" id="KW-1133">Transmembrane helix</keyword>
<feature type="repeat" description="TPR" evidence="3">
    <location>
        <begin position="394"/>
        <end position="427"/>
    </location>
</feature>
<feature type="transmembrane region" description="Helical" evidence="4">
    <location>
        <begin position="197"/>
        <end position="216"/>
    </location>
</feature>
<dbReference type="STRING" id="1802627.A3A70_00140"/>
<dbReference type="EMBL" id="MEVK01000037">
    <property type="protein sequence ID" value="OGC58408.1"/>
    <property type="molecule type" value="Genomic_DNA"/>
</dbReference>
<accession>A0A1F4VN35</accession>
<keyword evidence="4" id="KW-0472">Membrane</keyword>
<feature type="transmembrane region" description="Helical" evidence="4">
    <location>
        <begin position="104"/>
        <end position="119"/>
    </location>
</feature>
<dbReference type="Pfam" id="PF13181">
    <property type="entry name" value="TPR_8"/>
    <property type="match status" value="1"/>
</dbReference>
<evidence type="ECO:0000256" key="1">
    <source>
        <dbReference type="ARBA" id="ARBA00022737"/>
    </source>
</evidence>
<feature type="transmembrane region" description="Helical" evidence="4">
    <location>
        <begin position="323"/>
        <end position="342"/>
    </location>
</feature>
<feature type="repeat" description="TPR" evidence="3">
    <location>
        <begin position="462"/>
        <end position="495"/>
    </location>
</feature>
<dbReference type="Gene3D" id="1.25.40.10">
    <property type="entry name" value="Tetratricopeptide repeat domain"/>
    <property type="match status" value="1"/>
</dbReference>
<evidence type="ECO:0000256" key="4">
    <source>
        <dbReference type="SAM" id="Phobius"/>
    </source>
</evidence>
<feature type="transmembrane region" description="Helical" evidence="4">
    <location>
        <begin position="271"/>
        <end position="289"/>
    </location>
</feature>
<gene>
    <name evidence="5" type="ORF">A3A70_00140</name>
</gene>
<reference evidence="5 6" key="1">
    <citation type="journal article" date="2016" name="Nat. Commun.">
        <title>Thousands of microbial genomes shed light on interconnected biogeochemical processes in an aquifer system.</title>
        <authorList>
            <person name="Anantharaman K."/>
            <person name="Brown C.T."/>
            <person name="Hug L.A."/>
            <person name="Sharon I."/>
            <person name="Castelle C.J."/>
            <person name="Probst A.J."/>
            <person name="Thomas B.C."/>
            <person name="Singh A."/>
            <person name="Wilkins M.J."/>
            <person name="Karaoz U."/>
            <person name="Brodie E.L."/>
            <person name="Williams K.H."/>
            <person name="Hubbard S.S."/>
            <person name="Banfield J.F."/>
        </authorList>
    </citation>
    <scope>NUCLEOTIDE SEQUENCE [LARGE SCALE GENOMIC DNA]</scope>
</reference>